<accession>A0ACC2TA24</accession>
<organism evidence="1 2">
    <name type="scientific">Entomophthora muscae</name>
    <dbReference type="NCBI Taxonomy" id="34485"/>
    <lineage>
        <taxon>Eukaryota</taxon>
        <taxon>Fungi</taxon>
        <taxon>Fungi incertae sedis</taxon>
        <taxon>Zoopagomycota</taxon>
        <taxon>Entomophthoromycotina</taxon>
        <taxon>Entomophthoromycetes</taxon>
        <taxon>Entomophthorales</taxon>
        <taxon>Entomophthoraceae</taxon>
        <taxon>Entomophthora</taxon>
    </lineage>
</organism>
<gene>
    <name evidence="1" type="primary">FIG4_2</name>
    <name evidence="1" type="ORF">DSO57_1037122</name>
</gene>
<dbReference type="Proteomes" id="UP001165960">
    <property type="component" value="Unassembled WGS sequence"/>
</dbReference>
<sequence length="159" mass="17128">MNPPGDTSPPNGYYHYAQSSSRKGSDLSQPNSDKKSSGTPPILSPTCPVKKSMSRSTSAKSGSDLRLAPKAAVSSKSLAIATEKRTILHKFTIYETKTRLYVVGSNLSEDRFRILKVDRTSSSDLSLTADDVVYSKADCIDLLSRIDQGNKLAGGLTKV</sequence>
<feature type="non-terminal residue" evidence="1">
    <location>
        <position position="159"/>
    </location>
</feature>
<reference evidence="1" key="1">
    <citation type="submission" date="2022-04" db="EMBL/GenBank/DDBJ databases">
        <title>Genome of the entomopathogenic fungus Entomophthora muscae.</title>
        <authorList>
            <person name="Elya C."/>
            <person name="Lovett B.R."/>
            <person name="Lee E."/>
            <person name="Macias A.M."/>
            <person name="Hajek A.E."/>
            <person name="De Bivort B.L."/>
            <person name="Kasson M.T."/>
            <person name="De Fine Licht H.H."/>
            <person name="Stajich J.E."/>
        </authorList>
    </citation>
    <scope>NUCLEOTIDE SEQUENCE</scope>
    <source>
        <strain evidence="1">Berkeley</strain>
    </source>
</reference>
<evidence type="ECO:0000313" key="1">
    <source>
        <dbReference type="EMBL" id="KAJ9071418.1"/>
    </source>
</evidence>
<protein>
    <submittedName>
        <fullName evidence="1">Phosphatidylinositol-3,5-bisphosphate 5-phosphatase</fullName>
    </submittedName>
</protein>
<evidence type="ECO:0000313" key="2">
    <source>
        <dbReference type="Proteomes" id="UP001165960"/>
    </source>
</evidence>
<proteinExistence type="predicted"/>
<keyword evidence="2" id="KW-1185">Reference proteome</keyword>
<dbReference type="EMBL" id="QTSX02003225">
    <property type="protein sequence ID" value="KAJ9071418.1"/>
    <property type="molecule type" value="Genomic_DNA"/>
</dbReference>
<name>A0ACC2TA24_9FUNG</name>
<comment type="caution">
    <text evidence="1">The sequence shown here is derived from an EMBL/GenBank/DDBJ whole genome shotgun (WGS) entry which is preliminary data.</text>
</comment>